<dbReference type="InterPro" id="IPR018719">
    <property type="entry name" value="DUF2243_membrane"/>
</dbReference>
<sequence>MTTRNDAPGRSTRSTTTRALLGAGTFGFGFSGLVDVLLLHHVLQWHHLVSAVYSPSTMDGLRTNILADGLFSLAMVVIASVGAGLVWQAERRTSVPLAIRPVAGAAVVGLGLFDLFDVVVDHMLLGLHHAVGQGGRYDLHWAVVSLLIVAVGAYIYRTSTPGRDATDEAT</sequence>
<evidence type="ECO:0000313" key="2">
    <source>
        <dbReference type="EMBL" id="MFC5970941.1"/>
    </source>
</evidence>
<keyword evidence="1" id="KW-0812">Transmembrane</keyword>
<protein>
    <submittedName>
        <fullName evidence="2">DUF2243 domain-containing protein</fullName>
    </submittedName>
</protein>
<keyword evidence="1" id="KW-0472">Membrane</keyword>
<feature type="transmembrane region" description="Helical" evidence="1">
    <location>
        <begin position="63"/>
        <end position="87"/>
    </location>
</feature>
<reference evidence="2 3" key="1">
    <citation type="journal article" date="2019" name="Int. J. Syst. Evol. Microbiol.">
        <title>The Global Catalogue of Microorganisms (GCM) 10K type strain sequencing project: providing services to taxonomists for standard genome sequencing and annotation.</title>
        <authorList>
            <consortium name="The Broad Institute Genomics Platform"/>
            <consortium name="The Broad Institute Genome Sequencing Center for Infectious Disease"/>
            <person name="Wu L."/>
            <person name="Ma J."/>
        </authorList>
    </citation>
    <scope>NUCLEOTIDE SEQUENCE [LARGE SCALE GENOMIC DNA]</scope>
    <source>
        <strain evidence="2 3">CGMCC 1.12543</strain>
    </source>
</reference>
<keyword evidence="3" id="KW-1185">Reference proteome</keyword>
<proteinExistence type="predicted"/>
<dbReference type="RefSeq" id="WP_247413855.1">
    <property type="nucleotide sequence ID" value="NZ_JALLGW010000001.1"/>
</dbReference>
<accession>A0ABD5RK93</accession>
<evidence type="ECO:0000256" key="1">
    <source>
        <dbReference type="SAM" id="Phobius"/>
    </source>
</evidence>
<organism evidence="2 3">
    <name type="scientific">Halomarina salina</name>
    <dbReference type="NCBI Taxonomy" id="1872699"/>
    <lineage>
        <taxon>Archaea</taxon>
        <taxon>Methanobacteriati</taxon>
        <taxon>Methanobacteriota</taxon>
        <taxon>Stenosarchaea group</taxon>
        <taxon>Halobacteria</taxon>
        <taxon>Halobacteriales</taxon>
        <taxon>Natronomonadaceae</taxon>
        <taxon>Halomarina</taxon>
    </lineage>
</organism>
<dbReference type="Proteomes" id="UP001596099">
    <property type="component" value="Unassembled WGS sequence"/>
</dbReference>
<feature type="transmembrane region" description="Helical" evidence="1">
    <location>
        <begin position="139"/>
        <end position="156"/>
    </location>
</feature>
<dbReference type="EMBL" id="JBHSQH010000001">
    <property type="protein sequence ID" value="MFC5970941.1"/>
    <property type="molecule type" value="Genomic_DNA"/>
</dbReference>
<keyword evidence="1" id="KW-1133">Transmembrane helix</keyword>
<name>A0ABD5RK93_9EURY</name>
<feature type="transmembrane region" description="Helical" evidence="1">
    <location>
        <begin position="99"/>
        <end position="119"/>
    </location>
</feature>
<dbReference type="Pfam" id="PF10002">
    <property type="entry name" value="DUF2243"/>
    <property type="match status" value="1"/>
</dbReference>
<dbReference type="AlphaFoldDB" id="A0ABD5RK93"/>
<evidence type="ECO:0000313" key="3">
    <source>
        <dbReference type="Proteomes" id="UP001596099"/>
    </source>
</evidence>
<feature type="transmembrane region" description="Helical" evidence="1">
    <location>
        <begin position="20"/>
        <end position="43"/>
    </location>
</feature>
<comment type="caution">
    <text evidence="2">The sequence shown here is derived from an EMBL/GenBank/DDBJ whole genome shotgun (WGS) entry which is preliminary data.</text>
</comment>
<gene>
    <name evidence="2" type="ORF">ACFPYI_06305</name>
</gene>